<name>A0ABU1GYE7_9GAMM</name>
<dbReference type="PROSITE" id="PS51635">
    <property type="entry name" value="PNPLA"/>
    <property type="match status" value="1"/>
</dbReference>
<feature type="short sequence motif" description="GXSXG" evidence="4">
    <location>
        <begin position="39"/>
        <end position="43"/>
    </location>
</feature>
<evidence type="ECO:0000313" key="7">
    <source>
        <dbReference type="Proteomes" id="UP001269375"/>
    </source>
</evidence>
<dbReference type="InterPro" id="IPR021095">
    <property type="entry name" value="DUF3734"/>
</dbReference>
<dbReference type="PANTHER" id="PTHR14226:SF57">
    <property type="entry name" value="BLR7027 PROTEIN"/>
    <property type="match status" value="1"/>
</dbReference>
<dbReference type="Proteomes" id="UP001269375">
    <property type="component" value="Unassembled WGS sequence"/>
</dbReference>
<dbReference type="PANTHER" id="PTHR14226">
    <property type="entry name" value="NEUROPATHY TARGET ESTERASE/SWISS CHEESE D.MELANOGASTER"/>
    <property type="match status" value="1"/>
</dbReference>
<dbReference type="EMBL" id="JARWAO010000008">
    <property type="protein sequence ID" value="MDR5897068.1"/>
    <property type="molecule type" value="Genomic_DNA"/>
</dbReference>
<dbReference type="Gene3D" id="3.40.1090.10">
    <property type="entry name" value="Cytosolic phospholipase A2 catalytic domain"/>
    <property type="match status" value="2"/>
</dbReference>
<evidence type="ECO:0000259" key="5">
    <source>
        <dbReference type="PROSITE" id="PS51635"/>
    </source>
</evidence>
<feature type="short sequence motif" description="DGA/G" evidence="4">
    <location>
        <begin position="200"/>
        <end position="202"/>
    </location>
</feature>
<evidence type="ECO:0000256" key="2">
    <source>
        <dbReference type="ARBA" id="ARBA00022963"/>
    </source>
</evidence>
<evidence type="ECO:0000256" key="4">
    <source>
        <dbReference type="PROSITE-ProRule" id="PRU01161"/>
    </source>
</evidence>
<reference evidence="6 7" key="1">
    <citation type="submission" date="2023-04" db="EMBL/GenBank/DDBJ databases">
        <title>A long-awaited taxogenomic arrangement of the family Halomonadaceae.</title>
        <authorList>
            <person name="De La Haba R."/>
            <person name="Chuvochina M."/>
            <person name="Wittouck S."/>
            <person name="Arahal D.R."/>
            <person name="Sanchez-Porro C."/>
            <person name="Hugenholtz P."/>
            <person name="Ventosa A."/>
        </authorList>
    </citation>
    <scope>NUCLEOTIDE SEQUENCE [LARGE SCALE GENOMIC DNA]</scope>
    <source>
        <strain evidence="6 7">DSM 22428</strain>
    </source>
</reference>
<evidence type="ECO:0000256" key="1">
    <source>
        <dbReference type="ARBA" id="ARBA00022801"/>
    </source>
</evidence>
<keyword evidence="2 4" id="KW-0442">Lipid degradation</keyword>
<organism evidence="6 7">
    <name type="scientific">Larsenimonas suaedae</name>
    <dbReference type="NCBI Taxonomy" id="1851019"/>
    <lineage>
        <taxon>Bacteria</taxon>
        <taxon>Pseudomonadati</taxon>
        <taxon>Pseudomonadota</taxon>
        <taxon>Gammaproteobacteria</taxon>
        <taxon>Oceanospirillales</taxon>
        <taxon>Halomonadaceae</taxon>
        <taxon>Larsenimonas</taxon>
    </lineage>
</organism>
<accession>A0ABU1GYE7</accession>
<dbReference type="InterPro" id="IPR016035">
    <property type="entry name" value="Acyl_Trfase/lysoPLipase"/>
</dbReference>
<protein>
    <submittedName>
        <fullName evidence="6">Patatin-like phospholipase family protein</fullName>
    </submittedName>
</protein>
<feature type="active site" description="Nucleophile" evidence="4">
    <location>
        <position position="41"/>
    </location>
</feature>
<comment type="caution">
    <text evidence="6">The sequence shown here is derived from an EMBL/GenBank/DDBJ whole genome shotgun (WGS) entry which is preliminary data.</text>
</comment>
<keyword evidence="7" id="KW-1185">Reference proteome</keyword>
<dbReference type="Pfam" id="PF12536">
    <property type="entry name" value="DUF3734"/>
    <property type="match status" value="1"/>
</dbReference>
<dbReference type="InterPro" id="IPR002641">
    <property type="entry name" value="PNPLA_dom"/>
</dbReference>
<dbReference type="CDD" id="cd07209">
    <property type="entry name" value="Pat_hypo_Ecoli_Z1214_like"/>
    <property type="match status" value="1"/>
</dbReference>
<dbReference type="InterPro" id="IPR050301">
    <property type="entry name" value="NTE"/>
</dbReference>
<feature type="active site" description="Proton acceptor" evidence="4">
    <location>
        <position position="200"/>
    </location>
</feature>
<keyword evidence="3 4" id="KW-0443">Lipid metabolism</keyword>
<gene>
    <name evidence="6" type="ORF">QC825_13415</name>
</gene>
<sequence length="378" mass="41765">MSRPMNILVLQGGGALGAYQVGVFEALQERGITIDWVVGTSVGAINGALIAGGAPDRSLERLDTFWRRVAQPHGHLGAPFEHLESSAARYLALSKGVPGFFKPRPFWNIPLFTPTGSPVGFYDTTPLEATLNELIEFDRLGTRDIADGTRLSVGAVSVTRGDITYFDSHHHAMGARHIMASGALPPGFPPVEVDGELYWDGGLFSNTPLNYVLEEEQPGQESAVNCYVIDLWNAEGPAPQTIMDAMNREKDIQYSTRAGEDFHFLREIHRLKNAIRTLGHHLPEDVRRSSQLSQLIALGHQHPINLVRLLAPSRERETAQKDIDFSWSTIMARRRAGYDDMRQALVTCPTQRDPISDEIGANVCSFRSGLDGQLTREL</sequence>
<feature type="domain" description="PNPLA" evidence="5">
    <location>
        <begin position="8"/>
        <end position="213"/>
    </location>
</feature>
<keyword evidence="1 4" id="KW-0378">Hydrolase</keyword>
<dbReference type="SUPFAM" id="SSF52151">
    <property type="entry name" value="FabD/lysophospholipase-like"/>
    <property type="match status" value="1"/>
</dbReference>
<dbReference type="RefSeq" id="WP_251595146.1">
    <property type="nucleotide sequence ID" value="NZ_JAMLJI010000004.1"/>
</dbReference>
<evidence type="ECO:0000313" key="6">
    <source>
        <dbReference type="EMBL" id="MDR5897068.1"/>
    </source>
</evidence>
<dbReference type="Pfam" id="PF01734">
    <property type="entry name" value="Patatin"/>
    <property type="match status" value="1"/>
</dbReference>
<proteinExistence type="predicted"/>
<evidence type="ECO:0000256" key="3">
    <source>
        <dbReference type="ARBA" id="ARBA00023098"/>
    </source>
</evidence>
<feature type="short sequence motif" description="GXGXXG" evidence="4">
    <location>
        <begin position="12"/>
        <end position="17"/>
    </location>
</feature>